<evidence type="ECO:0000256" key="2">
    <source>
        <dbReference type="ARBA" id="ARBA00022729"/>
    </source>
</evidence>
<feature type="coiled-coil region" evidence="3">
    <location>
        <begin position="88"/>
        <end position="115"/>
    </location>
</feature>
<dbReference type="SMART" id="SM00935">
    <property type="entry name" value="OmpH"/>
    <property type="match status" value="1"/>
</dbReference>
<evidence type="ECO:0000313" key="5">
    <source>
        <dbReference type="EMBL" id="SUB87912.1"/>
    </source>
</evidence>
<dbReference type="Gene3D" id="3.30.910.20">
    <property type="entry name" value="Skp domain"/>
    <property type="match status" value="1"/>
</dbReference>
<dbReference type="InterPro" id="IPR024930">
    <property type="entry name" value="Skp_dom_sf"/>
</dbReference>
<dbReference type="AlphaFoldDB" id="A0A379E6F0"/>
<name>A0A379E6F0_9BACT</name>
<dbReference type="GO" id="GO:0050821">
    <property type="term" value="P:protein stabilization"/>
    <property type="evidence" value="ECO:0007669"/>
    <property type="project" value="TreeGrafter"/>
</dbReference>
<feature type="chain" id="PRO_5016879427" evidence="4">
    <location>
        <begin position="21"/>
        <end position="173"/>
    </location>
</feature>
<dbReference type="GO" id="GO:0005829">
    <property type="term" value="C:cytosol"/>
    <property type="evidence" value="ECO:0007669"/>
    <property type="project" value="TreeGrafter"/>
</dbReference>
<dbReference type="GO" id="GO:0051082">
    <property type="term" value="F:unfolded protein binding"/>
    <property type="evidence" value="ECO:0007669"/>
    <property type="project" value="InterPro"/>
</dbReference>
<keyword evidence="2 4" id="KW-0732">Signal</keyword>
<organism evidence="5 6">
    <name type="scientific">Prevotella denticola</name>
    <dbReference type="NCBI Taxonomy" id="28129"/>
    <lineage>
        <taxon>Bacteria</taxon>
        <taxon>Pseudomonadati</taxon>
        <taxon>Bacteroidota</taxon>
        <taxon>Bacteroidia</taxon>
        <taxon>Bacteroidales</taxon>
        <taxon>Prevotellaceae</taxon>
        <taxon>Prevotella</taxon>
    </lineage>
</organism>
<feature type="signal peptide" evidence="4">
    <location>
        <begin position="1"/>
        <end position="20"/>
    </location>
</feature>
<evidence type="ECO:0000256" key="4">
    <source>
        <dbReference type="SAM" id="SignalP"/>
    </source>
</evidence>
<accession>A0A379E6F0</accession>
<comment type="similarity">
    <text evidence="1">Belongs to the Skp family.</text>
</comment>
<gene>
    <name evidence="5" type="ORF">NCTC13067_01593</name>
</gene>
<dbReference type="Pfam" id="PF03938">
    <property type="entry name" value="OmpH"/>
    <property type="match status" value="1"/>
</dbReference>
<evidence type="ECO:0000313" key="6">
    <source>
        <dbReference type="Proteomes" id="UP000255469"/>
    </source>
</evidence>
<evidence type="ECO:0000256" key="3">
    <source>
        <dbReference type="SAM" id="Coils"/>
    </source>
</evidence>
<evidence type="ECO:0000256" key="1">
    <source>
        <dbReference type="ARBA" id="ARBA00009091"/>
    </source>
</evidence>
<dbReference type="Proteomes" id="UP000255469">
    <property type="component" value="Unassembled WGS sequence"/>
</dbReference>
<reference evidence="5 6" key="1">
    <citation type="submission" date="2018-06" db="EMBL/GenBank/DDBJ databases">
        <authorList>
            <consortium name="Pathogen Informatics"/>
            <person name="Doyle S."/>
        </authorList>
    </citation>
    <scope>NUCLEOTIDE SEQUENCE [LARGE SCALE GENOMIC DNA]</scope>
    <source>
        <strain evidence="5 6">NCTC13067</strain>
    </source>
</reference>
<dbReference type="PANTHER" id="PTHR35089:SF1">
    <property type="entry name" value="CHAPERONE PROTEIN SKP"/>
    <property type="match status" value="1"/>
</dbReference>
<keyword evidence="3" id="KW-0175">Coiled coil</keyword>
<dbReference type="SUPFAM" id="SSF111384">
    <property type="entry name" value="OmpH-like"/>
    <property type="match status" value="1"/>
</dbReference>
<dbReference type="InterPro" id="IPR005632">
    <property type="entry name" value="Chaperone_Skp"/>
</dbReference>
<proteinExistence type="inferred from homology"/>
<dbReference type="PANTHER" id="PTHR35089">
    <property type="entry name" value="CHAPERONE PROTEIN SKP"/>
    <property type="match status" value="1"/>
</dbReference>
<sequence length="173" mass="19984">MMKKPILSFVFMLLPLLATAQQNVPAFKFAYFSYEKVLHSMADYATATRSLNELKAKYDAETKRSVDDFNSRYEDFLDVQRKLEPSILRKRQAELEELMDRNIAFRKESERLLKKAENDIYAPVRKKLDTTVRQMGKESGYAFILNTDNNGLPYTNPAIGEDITDALISVLKQ</sequence>
<protein>
    <submittedName>
        <fullName evidence="5">Outer membrane protein</fullName>
    </submittedName>
</protein>
<dbReference type="EMBL" id="UGTM01000001">
    <property type="protein sequence ID" value="SUB87912.1"/>
    <property type="molecule type" value="Genomic_DNA"/>
</dbReference>